<organism evidence="2 3">
    <name type="scientific">Phorcysia thermohydrogeniphila</name>
    <dbReference type="NCBI Taxonomy" id="936138"/>
    <lineage>
        <taxon>Bacteria</taxon>
        <taxon>Pseudomonadati</taxon>
        <taxon>Aquificota</taxon>
        <taxon>Aquificia</taxon>
        <taxon>Desulfurobacteriales</taxon>
        <taxon>Desulfurobacteriaceae</taxon>
        <taxon>Phorcysia</taxon>
    </lineage>
</organism>
<dbReference type="SUPFAM" id="SSF52980">
    <property type="entry name" value="Restriction endonuclease-like"/>
    <property type="match status" value="1"/>
</dbReference>
<protein>
    <submittedName>
        <fullName evidence="2">Uma2 family endonuclease</fullName>
    </submittedName>
</protein>
<dbReference type="GO" id="GO:0004519">
    <property type="term" value="F:endonuclease activity"/>
    <property type="evidence" value="ECO:0007669"/>
    <property type="project" value="UniProtKB-KW"/>
</dbReference>
<comment type="caution">
    <text evidence="2">The sequence shown here is derived from an EMBL/GenBank/DDBJ whole genome shotgun (WGS) entry which is preliminary data.</text>
</comment>
<dbReference type="AlphaFoldDB" id="A0A4R1GJZ0"/>
<dbReference type="PANTHER" id="PTHR36558">
    <property type="entry name" value="GLR1098 PROTEIN"/>
    <property type="match status" value="1"/>
</dbReference>
<dbReference type="OrthoDB" id="9808428at2"/>
<keyword evidence="2" id="KW-0540">Nuclease</keyword>
<proteinExistence type="predicted"/>
<keyword evidence="2" id="KW-0255">Endonuclease</keyword>
<dbReference type="EMBL" id="SMFV01000001">
    <property type="protein sequence ID" value="TCK06309.1"/>
    <property type="molecule type" value="Genomic_DNA"/>
</dbReference>
<gene>
    <name evidence="2" type="ORF">CLV27_0110</name>
</gene>
<dbReference type="InterPro" id="IPR008538">
    <property type="entry name" value="Uma2"/>
</dbReference>
<keyword evidence="2" id="KW-0378">Hydrolase</keyword>
<keyword evidence="3" id="KW-1185">Reference proteome</keyword>
<sequence length="177" mass="20843">MNLAIKYLPKYTLKDYEKWEGNWELIEGIAYALASPSIQHQRTVGKLFRFLDEAIEKECKGCIVGIDTDYVIDEHTVVRPNVYVICDKVKDRILKAPQIIFEVVSESTSEKDEGLKRELYEREKVEYYVLVYPDLKKARIFKLEGDKYKKVLDVTEDTFTFNLKKCKLSLDFSRIWP</sequence>
<evidence type="ECO:0000313" key="2">
    <source>
        <dbReference type="EMBL" id="TCK06309.1"/>
    </source>
</evidence>
<dbReference type="Proteomes" id="UP000295777">
    <property type="component" value="Unassembled WGS sequence"/>
</dbReference>
<reference evidence="2 3" key="1">
    <citation type="submission" date="2019-03" db="EMBL/GenBank/DDBJ databases">
        <title>Genomic Encyclopedia of Archaeal and Bacterial Type Strains, Phase II (KMG-II): from individual species to whole genera.</title>
        <authorList>
            <person name="Goeker M."/>
        </authorList>
    </citation>
    <scope>NUCLEOTIDE SEQUENCE [LARGE SCALE GENOMIC DNA]</scope>
    <source>
        <strain evidence="2 3">DSM 24425</strain>
    </source>
</reference>
<evidence type="ECO:0000259" key="1">
    <source>
        <dbReference type="Pfam" id="PF05685"/>
    </source>
</evidence>
<feature type="domain" description="Putative restriction endonuclease" evidence="1">
    <location>
        <begin position="14"/>
        <end position="151"/>
    </location>
</feature>
<dbReference type="Gene3D" id="3.90.1570.10">
    <property type="entry name" value="tt1808, chain A"/>
    <property type="match status" value="1"/>
</dbReference>
<dbReference type="Pfam" id="PF05685">
    <property type="entry name" value="Uma2"/>
    <property type="match status" value="1"/>
</dbReference>
<dbReference type="InterPro" id="IPR012296">
    <property type="entry name" value="Nuclease_put_TT1808"/>
</dbReference>
<dbReference type="CDD" id="cd06260">
    <property type="entry name" value="DUF820-like"/>
    <property type="match status" value="1"/>
</dbReference>
<dbReference type="PANTHER" id="PTHR36558:SF1">
    <property type="entry name" value="RESTRICTION ENDONUCLEASE DOMAIN-CONTAINING PROTEIN-RELATED"/>
    <property type="match status" value="1"/>
</dbReference>
<dbReference type="InterPro" id="IPR011335">
    <property type="entry name" value="Restrct_endonuc-II-like"/>
</dbReference>
<accession>A0A4R1GJZ0</accession>
<evidence type="ECO:0000313" key="3">
    <source>
        <dbReference type="Proteomes" id="UP000295777"/>
    </source>
</evidence>
<dbReference type="RefSeq" id="WP_132525518.1">
    <property type="nucleotide sequence ID" value="NZ_SMFV01000001.1"/>
</dbReference>
<name>A0A4R1GJZ0_9BACT</name>